<dbReference type="GO" id="GO:0004252">
    <property type="term" value="F:serine-type endopeptidase activity"/>
    <property type="evidence" value="ECO:0007669"/>
    <property type="project" value="UniProtKB-UniRule"/>
</dbReference>
<dbReference type="InterPro" id="IPR050131">
    <property type="entry name" value="Peptidase_S8_subtilisin-like"/>
</dbReference>
<dbReference type="Pfam" id="PF02225">
    <property type="entry name" value="PA"/>
    <property type="match status" value="1"/>
</dbReference>
<feature type="domain" description="PA" evidence="11">
    <location>
        <begin position="372"/>
        <end position="427"/>
    </location>
</feature>
<evidence type="ECO:0000259" key="10">
    <source>
        <dbReference type="Pfam" id="PF00082"/>
    </source>
</evidence>
<dbReference type="AlphaFoldDB" id="A0AAJ0CPS0"/>
<feature type="domain" description="C5a peptidase/Subtilisin-like protease SBT2-like Fn3-like" evidence="12">
    <location>
        <begin position="606"/>
        <end position="723"/>
    </location>
</feature>
<keyword evidence="6 8" id="KW-0720">Serine protease</keyword>
<evidence type="ECO:0000256" key="5">
    <source>
        <dbReference type="ARBA" id="ARBA00022801"/>
    </source>
</evidence>
<evidence type="ECO:0000256" key="4">
    <source>
        <dbReference type="ARBA" id="ARBA00022729"/>
    </source>
</evidence>
<evidence type="ECO:0000313" key="13">
    <source>
        <dbReference type="EMBL" id="KAK2598046.1"/>
    </source>
</evidence>
<comment type="caution">
    <text evidence="13">The sequence shown here is derived from an EMBL/GenBank/DDBJ whole genome shotgun (WGS) entry which is preliminary data.</text>
</comment>
<comment type="similarity">
    <text evidence="1 8 9">Belongs to the peptidase S8 family.</text>
</comment>
<keyword evidence="4" id="KW-0732">Signal</keyword>
<evidence type="ECO:0000256" key="8">
    <source>
        <dbReference type="PROSITE-ProRule" id="PRU01240"/>
    </source>
</evidence>
<keyword evidence="14" id="KW-1185">Reference proteome</keyword>
<dbReference type="InterPro" id="IPR034187">
    <property type="entry name" value="Peptidases_S8_5"/>
</dbReference>
<feature type="active site" description="Charge relay system" evidence="7 8">
    <location>
        <position position="155"/>
    </location>
</feature>
<dbReference type="InterPro" id="IPR015500">
    <property type="entry name" value="Peptidase_S8_subtilisin-rel"/>
</dbReference>
<keyword evidence="2" id="KW-0134">Cell wall</keyword>
<dbReference type="PANTHER" id="PTHR43806">
    <property type="entry name" value="PEPTIDASE S8"/>
    <property type="match status" value="1"/>
</dbReference>
<evidence type="ECO:0000313" key="14">
    <source>
        <dbReference type="Proteomes" id="UP001251528"/>
    </source>
</evidence>
<dbReference type="CDD" id="cd02124">
    <property type="entry name" value="PA_PoS1_like"/>
    <property type="match status" value="1"/>
</dbReference>
<dbReference type="InterPro" id="IPR010435">
    <property type="entry name" value="C5a/SBT2-like_Fn3"/>
</dbReference>
<proteinExistence type="inferred from homology"/>
<dbReference type="Pfam" id="PF06280">
    <property type="entry name" value="fn3_5"/>
    <property type="match status" value="1"/>
</dbReference>
<evidence type="ECO:0000259" key="12">
    <source>
        <dbReference type="Pfam" id="PF06280"/>
    </source>
</evidence>
<dbReference type="InterPro" id="IPR022398">
    <property type="entry name" value="Peptidase_S8_His-AS"/>
</dbReference>
<dbReference type="GO" id="GO:0006508">
    <property type="term" value="P:proteolysis"/>
    <property type="evidence" value="ECO:0007669"/>
    <property type="project" value="UniProtKB-KW"/>
</dbReference>
<dbReference type="PROSITE" id="PS00137">
    <property type="entry name" value="SUBTILASE_HIS"/>
    <property type="match status" value="1"/>
</dbReference>
<dbReference type="PRINTS" id="PR00723">
    <property type="entry name" value="SUBTILISIN"/>
</dbReference>
<evidence type="ECO:0000256" key="7">
    <source>
        <dbReference type="PIRSR" id="PIRSR615500-1"/>
    </source>
</evidence>
<keyword evidence="2" id="KW-0964">Secreted</keyword>
<dbReference type="Proteomes" id="UP001251528">
    <property type="component" value="Unassembled WGS sequence"/>
</dbReference>
<feature type="active site" description="Charge relay system" evidence="7 8">
    <location>
        <position position="204"/>
    </location>
</feature>
<dbReference type="PANTHER" id="PTHR43806:SF66">
    <property type="entry name" value="SERIN ENDOPEPTIDASE"/>
    <property type="match status" value="1"/>
</dbReference>
<gene>
    <name evidence="13" type="ORF">QQS21_005823</name>
</gene>
<dbReference type="PROSITE" id="PS51892">
    <property type="entry name" value="SUBTILASE"/>
    <property type="match status" value="1"/>
</dbReference>
<evidence type="ECO:0000256" key="2">
    <source>
        <dbReference type="ARBA" id="ARBA00022512"/>
    </source>
</evidence>
<dbReference type="InterPro" id="IPR036852">
    <property type="entry name" value="Peptidase_S8/S53_dom_sf"/>
</dbReference>
<feature type="domain" description="Peptidase S8/S53" evidence="10">
    <location>
        <begin position="146"/>
        <end position="565"/>
    </location>
</feature>
<dbReference type="Gene3D" id="3.40.50.200">
    <property type="entry name" value="Peptidase S8/S53 domain"/>
    <property type="match status" value="2"/>
</dbReference>
<sequence length="882" mass="96291">MRPYIFASLVAASLAFVQDRGIQDSIPGAYIFEMKDGYDTETILETLADEVTVRMVFNFKLFKGVSVQFHDTSNMDERINDIKKMSNVNQSWPIGLLHAPKYKVQVVPAPNISHTLSPRWFWPINSINRPHITTQVSKLHSNGITGKDVKIAVVDSGIDYKHPALGECFGKGCLVSFGTDLVGSDYDGENTPIPDDDPMDCLGHGTHVAGIIAARHNALGFSGVAPGVTLGAYRVLGCKGTAALDILTAALYKAFEDGAHIITSSIGAPSGWGEELWATAVSRITDQGVPFIQSAGNDGQKGLFYLGSIGGGQKGTSVASFSNAVTPIINIQSWYNMNGRLGLRFILSLGQTSVWGVSMPLYATSLDTEIADDACGPLPDSTPDLGKYIVLVRRGTCPYSSKAENIAAKGAKYVIFYNYDEETVPFSFAGKTHSILGSGMVPYKIGREWVEKLKVGYNIIIDVPSTFSSWNSEVIEYANNKTGGAISSFTSWGPNFRMNLEPQIGAPGESVISTYPVAKGSYAILSGTSMACPMVAGIYALISEVRKTRNPEYITNLLSATAKAQLFHDGTDFSHILAPPAQQGGGMVQAYDAAYTKTELYPSSLSFNDTDHFATVLNFTITNKGNSPTTYTIRNKPSLTMYTLEKDSTYPMEFPNEVADAYATLSFYHNTYPVKRLNIDPGHRVIISVKPKPPRRIDSKRLALWSGYITVNGTDKSALSLPYQGLAGSLYSAVVLEPTRSKILITNDGQNFTMPPENSTVTVVTSSDYADEDIRLVIYMELAFGSAHVAVDVVPLGHNLPTNLITEVTGEKTIGQVFRFPQFWLTRGKTLWSWDGKLNSGKYAPPGRYKLVTRALRIYGDPTKKEDWNTASTQPFFLKYEQ</sequence>
<dbReference type="Gene3D" id="3.50.30.30">
    <property type="match status" value="1"/>
</dbReference>
<evidence type="ECO:0000256" key="3">
    <source>
        <dbReference type="ARBA" id="ARBA00022670"/>
    </source>
</evidence>
<feature type="active site" description="Charge relay system" evidence="7 8">
    <location>
        <position position="529"/>
    </location>
</feature>
<dbReference type="SUPFAM" id="SSF52743">
    <property type="entry name" value="Subtilisin-like"/>
    <property type="match status" value="1"/>
</dbReference>
<evidence type="ECO:0000259" key="11">
    <source>
        <dbReference type="Pfam" id="PF02225"/>
    </source>
</evidence>
<keyword evidence="5 8" id="KW-0378">Hydrolase</keyword>
<evidence type="ECO:0000256" key="9">
    <source>
        <dbReference type="RuleBase" id="RU003355"/>
    </source>
</evidence>
<protein>
    <submittedName>
        <fullName evidence="13">Uncharacterized protein</fullName>
    </submittedName>
</protein>
<accession>A0AAJ0CPS0</accession>
<name>A0AAJ0CPS0_9HYPO</name>
<keyword evidence="3 8" id="KW-0645">Protease</keyword>
<reference evidence="13" key="1">
    <citation type="submission" date="2023-06" db="EMBL/GenBank/DDBJ databases">
        <title>Conoideocrella luteorostrata (Hypocreales: Clavicipitaceae), a potential biocontrol fungus for elongate hemlock scale in United States Christmas tree production areas.</title>
        <authorList>
            <person name="Barrett H."/>
            <person name="Lovett B."/>
            <person name="Macias A.M."/>
            <person name="Stajich J.E."/>
            <person name="Kasson M.T."/>
        </authorList>
    </citation>
    <scope>NUCLEOTIDE SEQUENCE</scope>
    <source>
        <strain evidence="13">ARSEF 14590</strain>
    </source>
</reference>
<evidence type="ECO:0000256" key="6">
    <source>
        <dbReference type="ARBA" id="ARBA00022825"/>
    </source>
</evidence>
<dbReference type="CDD" id="cd07489">
    <property type="entry name" value="Peptidases_S8_5"/>
    <property type="match status" value="1"/>
</dbReference>
<dbReference type="InterPro" id="IPR023828">
    <property type="entry name" value="Peptidase_S8_Ser-AS"/>
</dbReference>
<dbReference type="GO" id="GO:0016020">
    <property type="term" value="C:membrane"/>
    <property type="evidence" value="ECO:0007669"/>
    <property type="project" value="InterPro"/>
</dbReference>
<dbReference type="InterPro" id="IPR003137">
    <property type="entry name" value="PA_domain"/>
</dbReference>
<dbReference type="InterPro" id="IPR023827">
    <property type="entry name" value="Peptidase_S8_Asp-AS"/>
</dbReference>
<dbReference type="PROSITE" id="PS00138">
    <property type="entry name" value="SUBTILASE_SER"/>
    <property type="match status" value="1"/>
</dbReference>
<dbReference type="PROSITE" id="PS00136">
    <property type="entry name" value="SUBTILASE_ASP"/>
    <property type="match status" value="1"/>
</dbReference>
<organism evidence="13 14">
    <name type="scientific">Conoideocrella luteorostrata</name>
    <dbReference type="NCBI Taxonomy" id="1105319"/>
    <lineage>
        <taxon>Eukaryota</taxon>
        <taxon>Fungi</taxon>
        <taxon>Dikarya</taxon>
        <taxon>Ascomycota</taxon>
        <taxon>Pezizomycotina</taxon>
        <taxon>Sordariomycetes</taxon>
        <taxon>Hypocreomycetidae</taxon>
        <taxon>Hypocreales</taxon>
        <taxon>Clavicipitaceae</taxon>
        <taxon>Conoideocrella</taxon>
    </lineage>
</organism>
<dbReference type="EMBL" id="JASWJB010000101">
    <property type="protein sequence ID" value="KAK2598046.1"/>
    <property type="molecule type" value="Genomic_DNA"/>
</dbReference>
<dbReference type="InterPro" id="IPR000209">
    <property type="entry name" value="Peptidase_S8/S53_dom"/>
</dbReference>
<evidence type="ECO:0000256" key="1">
    <source>
        <dbReference type="ARBA" id="ARBA00011073"/>
    </source>
</evidence>
<dbReference type="Pfam" id="PF00082">
    <property type="entry name" value="Peptidase_S8"/>
    <property type="match status" value="1"/>
</dbReference>